<dbReference type="GO" id="GO:0019301">
    <property type="term" value="P:rhamnose catabolic process"/>
    <property type="evidence" value="ECO:0007669"/>
    <property type="project" value="UniProtKB-ARBA"/>
</dbReference>
<dbReference type="InterPro" id="IPR057326">
    <property type="entry name" value="KR_dom"/>
</dbReference>
<feature type="region of interest" description="Disordered" evidence="7">
    <location>
        <begin position="2130"/>
        <end position="2159"/>
    </location>
</feature>
<dbReference type="eggNOG" id="KOG1502">
    <property type="taxonomic scope" value="Eukaryota"/>
</dbReference>
<dbReference type="eggNOG" id="KOG0725">
    <property type="taxonomic scope" value="Eukaryota"/>
</dbReference>
<feature type="region of interest" description="Disordered" evidence="7">
    <location>
        <begin position="1507"/>
        <end position="1539"/>
    </location>
</feature>
<dbReference type="FunFam" id="3.40.50.720:FF:001276">
    <property type="entry name" value="Predicted protein"/>
    <property type="match status" value="1"/>
</dbReference>
<feature type="region of interest" description="Disordered" evidence="7">
    <location>
        <begin position="755"/>
        <end position="790"/>
    </location>
</feature>
<dbReference type="Pfam" id="PF00069">
    <property type="entry name" value="Pkinase"/>
    <property type="match status" value="1"/>
</dbReference>
<feature type="compositionally biased region" description="Basic and acidic residues" evidence="7">
    <location>
        <begin position="2131"/>
        <end position="2150"/>
    </location>
</feature>
<accession>A9V0C1</accession>
<feature type="compositionally biased region" description="Polar residues" evidence="7">
    <location>
        <begin position="1516"/>
        <end position="1526"/>
    </location>
</feature>
<feature type="compositionally biased region" description="Basic and acidic residues" evidence="7">
    <location>
        <begin position="483"/>
        <end position="497"/>
    </location>
</feature>
<dbReference type="SMART" id="SM00822">
    <property type="entry name" value="PKS_KR"/>
    <property type="match status" value="1"/>
</dbReference>
<dbReference type="PROSITE" id="PS50011">
    <property type="entry name" value="PROTEIN_KINASE_DOM"/>
    <property type="match status" value="1"/>
</dbReference>
<dbReference type="InterPro" id="IPR001509">
    <property type="entry name" value="Epimerase_deHydtase"/>
</dbReference>
<dbReference type="PROSITE" id="PS00108">
    <property type="entry name" value="PROTEIN_KINASE_ST"/>
    <property type="match status" value="1"/>
</dbReference>
<feature type="region of interest" description="Disordered" evidence="7">
    <location>
        <begin position="360"/>
        <end position="451"/>
    </location>
</feature>
<reference evidence="9 10" key="1">
    <citation type="journal article" date="2008" name="Nature">
        <title>The genome of the choanoflagellate Monosiga brevicollis and the origin of metazoans.</title>
        <authorList>
            <consortium name="JGI Sequencing"/>
            <person name="King N."/>
            <person name="Westbrook M.J."/>
            <person name="Young S.L."/>
            <person name="Kuo A."/>
            <person name="Abedin M."/>
            <person name="Chapman J."/>
            <person name="Fairclough S."/>
            <person name="Hellsten U."/>
            <person name="Isogai Y."/>
            <person name="Letunic I."/>
            <person name="Marr M."/>
            <person name="Pincus D."/>
            <person name="Putnam N."/>
            <person name="Rokas A."/>
            <person name="Wright K.J."/>
            <person name="Zuzow R."/>
            <person name="Dirks W."/>
            <person name="Good M."/>
            <person name="Goodstein D."/>
            <person name="Lemons D."/>
            <person name="Li W."/>
            <person name="Lyons J.B."/>
            <person name="Morris A."/>
            <person name="Nichols S."/>
            <person name="Richter D.J."/>
            <person name="Salamov A."/>
            <person name="Bork P."/>
            <person name="Lim W.A."/>
            <person name="Manning G."/>
            <person name="Miller W.T."/>
            <person name="McGinnis W."/>
            <person name="Shapiro H."/>
            <person name="Tjian R."/>
            <person name="Grigoriev I.V."/>
            <person name="Rokhsar D."/>
        </authorList>
    </citation>
    <scope>NUCLEOTIDE SEQUENCE [LARGE SCALE GENOMIC DNA]</scope>
    <source>
        <strain evidence="10">MX1 / ATCC 50154</strain>
    </source>
</reference>
<dbReference type="SMART" id="SM00220">
    <property type="entry name" value="S_TKc"/>
    <property type="match status" value="1"/>
</dbReference>
<evidence type="ECO:0000256" key="3">
    <source>
        <dbReference type="ARBA" id="ARBA00022840"/>
    </source>
</evidence>
<dbReference type="PRINTS" id="PR00081">
    <property type="entry name" value="GDHRDH"/>
</dbReference>
<dbReference type="Pfam" id="PF13843">
    <property type="entry name" value="DDE_Tnp_1_7"/>
    <property type="match status" value="1"/>
</dbReference>
<dbReference type="InterPro" id="IPR011009">
    <property type="entry name" value="Kinase-like_dom_sf"/>
</dbReference>
<dbReference type="SUPFAM" id="SSF51735">
    <property type="entry name" value="NAD(P)-binding Rossmann-fold domains"/>
    <property type="match status" value="2"/>
</dbReference>
<evidence type="ECO:0000313" key="10">
    <source>
        <dbReference type="Proteomes" id="UP000001357"/>
    </source>
</evidence>
<feature type="region of interest" description="Disordered" evidence="7">
    <location>
        <begin position="2047"/>
        <end position="2069"/>
    </location>
</feature>
<keyword evidence="2" id="KW-0547">Nucleotide-binding</keyword>
<dbReference type="Gene3D" id="3.40.50.720">
    <property type="entry name" value="NAD(P)-binding Rossmann-like Domain"/>
    <property type="match status" value="2"/>
</dbReference>
<evidence type="ECO:0000256" key="2">
    <source>
        <dbReference type="ARBA" id="ARBA00022741"/>
    </source>
</evidence>
<dbReference type="GeneID" id="5891291"/>
<dbReference type="Gene3D" id="1.10.510.10">
    <property type="entry name" value="Transferase(Phosphotransferase) domain 1"/>
    <property type="match status" value="1"/>
</dbReference>
<dbReference type="InterPro" id="IPR045000">
    <property type="entry name" value="TR"/>
</dbReference>
<dbReference type="GO" id="GO:0004672">
    <property type="term" value="F:protein kinase activity"/>
    <property type="evidence" value="ECO:0007669"/>
    <property type="project" value="InterPro"/>
</dbReference>
<dbReference type="GO" id="GO:0016616">
    <property type="term" value="F:oxidoreductase activity, acting on the CH-OH group of donors, NAD or NADP as acceptor"/>
    <property type="evidence" value="ECO:0000318"/>
    <property type="project" value="GO_Central"/>
</dbReference>
<evidence type="ECO:0000256" key="4">
    <source>
        <dbReference type="ARBA" id="ARBA00022857"/>
    </source>
</evidence>
<evidence type="ECO:0000313" key="9">
    <source>
        <dbReference type="EMBL" id="EDQ88984.1"/>
    </source>
</evidence>
<keyword evidence="10" id="KW-1185">Reference proteome</keyword>
<organism evidence="9 10">
    <name type="scientific">Monosiga brevicollis</name>
    <name type="common">Choanoflagellate</name>
    <dbReference type="NCBI Taxonomy" id="81824"/>
    <lineage>
        <taxon>Eukaryota</taxon>
        <taxon>Choanoflagellata</taxon>
        <taxon>Craspedida</taxon>
        <taxon>Salpingoecidae</taxon>
        <taxon>Monosiga</taxon>
    </lineage>
</organism>
<protein>
    <recommendedName>
        <fullName evidence="8">Protein kinase domain-containing protein</fullName>
    </recommendedName>
</protein>
<feature type="compositionally biased region" description="Basic and acidic residues" evidence="7">
    <location>
        <begin position="426"/>
        <end position="443"/>
    </location>
</feature>
<dbReference type="eggNOG" id="KOG0586">
    <property type="taxonomic scope" value="Eukaryota"/>
</dbReference>
<dbReference type="RefSeq" id="XP_001746089.1">
    <property type="nucleotide sequence ID" value="XM_001746037.1"/>
</dbReference>
<dbReference type="InterPro" id="IPR000719">
    <property type="entry name" value="Prot_kinase_dom"/>
</dbReference>
<feature type="compositionally biased region" description="Polar residues" evidence="7">
    <location>
        <begin position="31"/>
        <end position="47"/>
    </location>
</feature>
<dbReference type="FunFam" id="3.40.50.720:FF:000417">
    <property type="entry name" value="Glucose 1-dehydrogenase, putative"/>
    <property type="match status" value="1"/>
</dbReference>
<feature type="compositionally biased region" description="Polar residues" evidence="7">
    <location>
        <begin position="520"/>
        <end position="538"/>
    </location>
</feature>
<feature type="domain" description="Protein kinase" evidence="8">
    <location>
        <begin position="53"/>
        <end position="291"/>
    </location>
</feature>
<dbReference type="PANTHER" id="PTHR42898:SF6">
    <property type="entry name" value="NADP-DEPENDENT MANNITOL DEHYDROGENASE"/>
    <property type="match status" value="1"/>
</dbReference>
<feature type="compositionally biased region" description="Polar residues" evidence="7">
    <location>
        <begin position="2058"/>
        <end position="2069"/>
    </location>
</feature>
<sequence>MMAPTSAHQSRRANDNTTNNPRPRSTRRNEGLTSHASHSATAMTTKSSRIGHYELGKKLGEGAFGAVAIKCVDRKELASDYEQKALTREISILQRIAHSNCVQLFEVIEVQTKVYIVMEMAVKDLLSVVVEAQRLPESRARKYTRDLIAAIGHIHSLNIVHRDIKLENLLISHNDRLLLIDFGLSSSFEEGKGLTTWCGSMAYSAPELLGQKPYGPAVDVWGIGVTLYVMLFGNLPFVADGLTQLHAAILDKTYKLPEDCDPLLRDILDGIFEFRPKKRMALPAVAKHAWICREGPPVALDQARPPLANDTLNKQALDLLSNMGFGTVQAISDKLLEESFTSVHGAYYMAIKHLKRPQRPVFRTSSTPNLSVLDDTTSPSRDRTRSPSRPLAGRPKGRSRSMRGRLQQNSPNASKTSYTTRNAQSVDRKSNSVHEGRAKEHLRVPLTDMPMRRSASVDALKMVDKHEHSPDGTDSDLLNDSTDSIHPEQEHTPERKSHLNNGVSVVPHTPAGAGRHPRSETSGSPSSLHRNKSPQPGMSRSIHGSRPARSYPASPALNRSAPTPRRDSGSGMSDNGRAVQQSLQRLINVLQMTHDDDYDVDVVNELLYSLLASAGASADQLRMELETMHWRNGFDHHTAPMISELMDWADHHLHKTASSPGRALQLATHRVDQSSSFKPVPTDADPEMDELLQRARALHMRHARQGDGLVLPPLHPHSHASATLSREASPARGDATAMYTPSDLKQPCISQVVSSHLTKHTETETETANRQKQRESTHTHTHTHTHPPISKFFRHNKRKNKQFLVWRCNEEEKNFNFNFNMSVCLVTGASGYIASHLVEQLLAKGHRVRGTVRDAKNQDKVAHLKALPHANERLELVEADLLNPESLKAAAQGCTVCFHTASPFYNSTTDKDALVKPAVEGTIATLDACEAANIHEIILTSSTASVFAKKVEEGHTFTEEDWSDVDMMDENKLYYPLSKTLAEKAAWEWIEKANARSPDNTFRLAVMNPTLVIGPMLQPSMNTSSQVLADFLTGAHKVVPSGFITLVDVRDVAAAHVAAYENKQATGRYLLIADCPAWRDLMPVMRDAMKDTAHVQHLPTEIGDPATEPKSRYNGAKRGFSSDKARSLPLTFRSTEESVRDHLLSAPFRAQLDNLNKPTQQPLPSRWSLAGRTAVVTGGTKGIGRAVCEELLQLGATVLASARTSSDVDETVDAWRQQYGKTRVYGCAADLSTPQGRETLVTTVQSTFPQGLHVLVNNAGMNIRKLTPAYSDEEVDQVLHTNMLSFFHVTRQLHGLLARAQSSAVVLMGSVAGLTGVRSGVPYAMTKAAMTQAARNWACEWAKDGIRVNCIAPWYIATPLAQQVLQNPEYKAEVVGRTPMGRVGEVGEVATATAFLCMPASSYITGQTLSISALCRMVRPAELALQFNVEPQTRIRGFVVVGHDQRRLGINANADVVILVHPDAEGVFYASANRIRAEPGPPSERALKLADRVIAEGRAVMPAITDSPAATPAYSRRSSTLTTSVPPSRMATPRPATHSQVLKDAAVAAAAGVRRPQPVNLGELDIEDDSQPDTPALRLPQAAPDEVCAFEGWGTAHEHLNGPKLLREPRVNLSSDFRPQALFSAFFPPKALDRMVRATNAAAPTLRLEREELLCFFGFHMVAATLASPTEECWRRTHNKYDLIPPFIDAMSLNRFRDIAAHLKLTDASDNPNEPDPYHGVRELVTDWNERMADVYDPSGLAAVFEAPTVHHCDSIPDAVAARQCPLPLGHEYHGICDADTGVTFALEIEEGPHRPLRLGRRPFDATHPSVTALLLRLTTTIQGAERAVVLGPSLCSLEAMVDLHRHGIHAVTAAKKRPGWPRHVPGEEVTAHLAQCVPGKVQSRAGRLQGVPLQLFAANHVTHNLLVVASYGTPDPCSSHVMWTAQGQRFVAHRTNAMHDYYRGRQACVDQRKLCREMCEALERSWVPQDWATRQLVFLLSLTLVNGMCRFNKMLTSRRNPNGVVSVAHFCQAVGAALIAEWEERSENRPLVADFLAPRTPIALKTSTQLPRPDLASSGQPTQTGSPMLQRTATPMEVASPATVVATPDPMPEAPSALATPERQAAPGQGATEHGQEHYLIKLPLYEAYKPGKRDPAGGDQQHHVELRVRSSARRPAR</sequence>
<dbReference type="EMBL" id="CH991552">
    <property type="protein sequence ID" value="EDQ88984.1"/>
    <property type="molecule type" value="Genomic_DNA"/>
</dbReference>
<proteinExistence type="inferred from homology"/>
<evidence type="ECO:0000256" key="7">
    <source>
        <dbReference type="SAM" id="MobiDB-lite"/>
    </source>
</evidence>
<keyword evidence="5" id="KW-0560">Oxidoreductase</keyword>
<comment type="similarity">
    <text evidence="1">Belongs to the short-chain dehydrogenases/reductases (SDR) family.</text>
</comment>
<evidence type="ECO:0000256" key="6">
    <source>
        <dbReference type="ARBA" id="ARBA00023308"/>
    </source>
</evidence>
<dbReference type="InterPro" id="IPR002347">
    <property type="entry name" value="SDR_fam"/>
</dbReference>
<dbReference type="SUPFAM" id="SSF56112">
    <property type="entry name" value="Protein kinase-like (PK-like)"/>
    <property type="match status" value="1"/>
</dbReference>
<dbReference type="KEGG" id="mbr:MONBRDRAFT_32562"/>
<dbReference type="PANTHER" id="PTHR42898">
    <property type="entry name" value="TROPINONE REDUCTASE"/>
    <property type="match status" value="1"/>
</dbReference>
<feature type="compositionally biased region" description="Polar residues" evidence="7">
    <location>
        <begin position="406"/>
        <end position="425"/>
    </location>
</feature>
<feature type="region of interest" description="Disordered" evidence="7">
    <location>
        <begin position="2086"/>
        <end position="2118"/>
    </location>
</feature>
<evidence type="ECO:0000256" key="1">
    <source>
        <dbReference type="ARBA" id="ARBA00006484"/>
    </source>
</evidence>
<dbReference type="Proteomes" id="UP000001357">
    <property type="component" value="Unassembled WGS sequence"/>
</dbReference>
<keyword evidence="6" id="KW-0684">Rhamnose metabolism</keyword>
<evidence type="ECO:0000256" key="5">
    <source>
        <dbReference type="ARBA" id="ARBA00023002"/>
    </source>
</evidence>
<dbReference type="InterPro" id="IPR036291">
    <property type="entry name" value="NAD(P)-bd_dom_sf"/>
</dbReference>
<dbReference type="InterPro" id="IPR008271">
    <property type="entry name" value="Ser/Thr_kinase_AS"/>
</dbReference>
<dbReference type="Pfam" id="PF01370">
    <property type="entry name" value="Epimerase"/>
    <property type="match status" value="1"/>
</dbReference>
<dbReference type="InParanoid" id="A9V0C1"/>
<feature type="region of interest" description="Disordered" evidence="7">
    <location>
        <begin position="1100"/>
        <end position="1120"/>
    </location>
</feature>
<keyword evidence="4" id="KW-0521">NADP</keyword>
<dbReference type="FunFam" id="1.10.510.10:FF:000571">
    <property type="entry name" value="Maternal embryonic leucine zipper kinase"/>
    <property type="match status" value="1"/>
</dbReference>
<evidence type="ECO:0000259" key="8">
    <source>
        <dbReference type="PROSITE" id="PS50011"/>
    </source>
</evidence>
<keyword evidence="3" id="KW-0067">ATP-binding</keyword>
<feature type="region of interest" description="Disordered" evidence="7">
    <location>
        <begin position="707"/>
        <end position="740"/>
    </location>
</feature>
<feature type="region of interest" description="Disordered" evidence="7">
    <location>
        <begin position="465"/>
        <end position="576"/>
    </location>
</feature>
<dbReference type="GO" id="GO:0005524">
    <property type="term" value="F:ATP binding"/>
    <property type="evidence" value="ECO:0007669"/>
    <property type="project" value="UniProtKB-KW"/>
</dbReference>
<name>A9V0C1_MONBE</name>
<gene>
    <name evidence="9" type="ORF">MONBRDRAFT_32562</name>
</gene>
<dbReference type="Pfam" id="PF13561">
    <property type="entry name" value="adh_short_C2"/>
    <property type="match status" value="1"/>
</dbReference>
<feature type="region of interest" description="Disordered" evidence="7">
    <location>
        <begin position="1"/>
        <end position="47"/>
    </location>
</feature>
<dbReference type="STRING" id="81824.A9V0C1"/>
<dbReference type="InterPro" id="IPR029526">
    <property type="entry name" value="PGBD"/>
</dbReference>
<feature type="compositionally biased region" description="Basic and acidic residues" evidence="7">
    <location>
        <begin position="759"/>
        <end position="778"/>
    </location>
</feature>